<name>A0A3Q3EHJ8_9LABR</name>
<keyword evidence="3" id="KW-1185">Reference proteome</keyword>
<protein>
    <recommendedName>
        <fullName evidence="4">Secreted protein</fullName>
    </recommendedName>
</protein>
<reference evidence="2" key="1">
    <citation type="submission" date="2025-08" db="UniProtKB">
        <authorList>
            <consortium name="Ensembl"/>
        </authorList>
    </citation>
    <scope>IDENTIFICATION</scope>
</reference>
<dbReference type="Proteomes" id="UP000261660">
    <property type="component" value="Unplaced"/>
</dbReference>
<dbReference type="InParanoid" id="A0A3Q3EHJ8"/>
<evidence type="ECO:0000313" key="3">
    <source>
        <dbReference type="Proteomes" id="UP000261660"/>
    </source>
</evidence>
<dbReference type="Ensembl" id="ENSLBET00000007038.1">
    <property type="protein sequence ID" value="ENSLBEP00000006699.1"/>
    <property type="gene ID" value="ENSLBEG00000005171.1"/>
</dbReference>
<accession>A0A3Q3EHJ8</accession>
<evidence type="ECO:0008006" key="4">
    <source>
        <dbReference type="Google" id="ProtNLM"/>
    </source>
</evidence>
<evidence type="ECO:0000313" key="2">
    <source>
        <dbReference type="Ensembl" id="ENSLBEP00000006699.1"/>
    </source>
</evidence>
<keyword evidence="1" id="KW-0732">Signal</keyword>
<proteinExistence type="predicted"/>
<sequence>MFTTSCYLSCVWVCACWAASCTLCRRCCLSSCCAPTPTSVHGPAPEECCISVNTPAMSSGMLPRDLEDLLKCRHPADSWIPPRLNLLVKSHTASTDSGGRTYLLVFPEDLLQSHIIRSCFGLCCVFHKTWYRDTYI</sequence>
<reference evidence="2" key="2">
    <citation type="submission" date="2025-09" db="UniProtKB">
        <authorList>
            <consortium name="Ensembl"/>
        </authorList>
    </citation>
    <scope>IDENTIFICATION</scope>
</reference>
<feature type="signal peptide" evidence="1">
    <location>
        <begin position="1"/>
        <end position="18"/>
    </location>
</feature>
<dbReference type="AlphaFoldDB" id="A0A3Q3EHJ8"/>
<organism evidence="2 3">
    <name type="scientific">Labrus bergylta</name>
    <name type="common">ballan wrasse</name>
    <dbReference type="NCBI Taxonomy" id="56723"/>
    <lineage>
        <taxon>Eukaryota</taxon>
        <taxon>Metazoa</taxon>
        <taxon>Chordata</taxon>
        <taxon>Craniata</taxon>
        <taxon>Vertebrata</taxon>
        <taxon>Euteleostomi</taxon>
        <taxon>Actinopterygii</taxon>
        <taxon>Neopterygii</taxon>
        <taxon>Teleostei</taxon>
        <taxon>Neoteleostei</taxon>
        <taxon>Acanthomorphata</taxon>
        <taxon>Eupercaria</taxon>
        <taxon>Labriformes</taxon>
        <taxon>Labridae</taxon>
        <taxon>Labrus</taxon>
    </lineage>
</organism>
<evidence type="ECO:0000256" key="1">
    <source>
        <dbReference type="SAM" id="SignalP"/>
    </source>
</evidence>
<feature type="chain" id="PRO_5018572644" description="Secreted protein" evidence="1">
    <location>
        <begin position="19"/>
        <end position="136"/>
    </location>
</feature>